<dbReference type="EMBL" id="JASJQH010000118">
    <property type="protein sequence ID" value="KAK9766851.1"/>
    <property type="molecule type" value="Genomic_DNA"/>
</dbReference>
<name>A0ABR2WZD7_9FUNG</name>
<keyword evidence="1" id="KW-0472">Membrane</keyword>
<evidence type="ECO:0000256" key="1">
    <source>
        <dbReference type="SAM" id="Phobius"/>
    </source>
</evidence>
<evidence type="ECO:0000313" key="2">
    <source>
        <dbReference type="EMBL" id="KAK9766851.1"/>
    </source>
</evidence>
<reference evidence="2 3" key="1">
    <citation type="submission" date="2023-04" db="EMBL/GenBank/DDBJ databases">
        <title>Genome of Basidiobolus ranarum AG-B5.</title>
        <authorList>
            <person name="Stajich J.E."/>
            <person name="Carter-House D."/>
            <person name="Gryganskyi A."/>
        </authorList>
    </citation>
    <scope>NUCLEOTIDE SEQUENCE [LARGE SCALE GENOMIC DNA]</scope>
    <source>
        <strain evidence="2 3">AG-B5</strain>
    </source>
</reference>
<accession>A0ABR2WZD7</accession>
<feature type="transmembrane region" description="Helical" evidence="1">
    <location>
        <begin position="205"/>
        <end position="226"/>
    </location>
</feature>
<dbReference type="Proteomes" id="UP001479436">
    <property type="component" value="Unassembled WGS sequence"/>
</dbReference>
<sequence>MSSSEELDNLTSVQVISDSKFNTIKDEIQTLKQLQGRIFSDIRAQRTPEAWGERDTLLERIFTGITQSDTLIPTGNEMTREAKKDLVKELQSSQMRAETDLKTMLEQWYQTLKPDAYDTQIYEAVRGNDEIIVGNLRAQYANNPNDSPVLFQLSLARRELHSLEKSLQIIRELSGSFYRMDKAENKIEEFQVKLPSRTRSKRTKIMFVGTILITLGLLIGVIVTQVH</sequence>
<gene>
    <name evidence="2" type="ORF">K7432_003747</name>
</gene>
<proteinExistence type="predicted"/>
<evidence type="ECO:0000313" key="3">
    <source>
        <dbReference type="Proteomes" id="UP001479436"/>
    </source>
</evidence>
<organism evidence="2 3">
    <name type="scientific">Basidiobolus ranarum</name>
    <dbReference type="NCBI Taxonomy" id="34480"/>
    <lineage>
        <taxon>Eukaryota</taxon>
        <taxon>Fungi</taxon>
        <taxon>Fungi incertae sedis</taxon>
        <taxon>Zoopagomycota</taxon>
        <taxon>Entomophthoromycotina</taxon>
        <taxon>Basidiobolomycetes</taxon>
        <taxon>Basidiobolales</taxon>
        <taxon>Basidiobolaceae</taxon>
        <taxon>Basidiobolus</taxon>
    </lineage>
</organism>
<keyword evidence="1" id="KW-1133">Transmembrane helix</keyword>
<keyword evidence="1" id="KW-0812">Transmembrane</keyword>
<comment type="caution">
    <text evidence="2">The sequence shown here is derived from an EMBL/GenBank/DDBJ whole genome shotgun (WGS) entry which is preliminary data.</text>
</comment>
<keyword evidence="3" id="KW-1185">Reference proteome</keyword>
<protein>
    <submittedName>
        <fullName evidence="2">Uncharacterized protein</fullName>
    </submittedName>
</protein>